<dbReference type="EMBL" id="VEPZ02001069">
    <property type="protein sequence ID" value="KAE8696184.1"/>
    <property type="molecule type" value="Genomic_DNA"/>
</dbReference>
<comment type="caution">
    <text evidence="1">The sequence shown here is derived from an EMBL/GenBank/DDBJ whole genome shotgun (WGS) entry which is preliminary data.</text>
</comment>
<protein>
    <submittedName>
        <fullName evidence="1">Uncharacterized protein</fullName>
    </submittedName>
</protein>
<dbReference type="PANTHER" id="PTHR31153">
    <property type="entry name" value="CALMODULIN CALCIUM-DEPENDENT NAD KINASE"/>
    <property type="match status" value="1"/>
</dbReference>
<dbReference type="AlphaFoldDB" id="A0A6A2ZW32"/>
<evidence type="ECO:0000313" key="2">
    <source>
        <dbReference type="Proteomes" id="UP000436088"/>
    </source>
</evidence>
<dbReference type="InterPro" id="IPR044802">
    <property type="entry name" value="NADKc-like"/>
</dbReference>
<evidence type="ECO:0000313" key="1">
    <source>
        <dbReference type="EMBL" id="KAE8696184.1"/>
    </source>
</evidence>
<proteinExistence type="predicted"/>
<gene>
    <name evidence="1" type="ORF">F3Y22_tig00110676pilonHSYRG00186</name>
</gene>
<sequence>MAMVNPLSSPSLLPLSLELPPPQLEPGGSVNPFGINAATQLGFQDANECPELCKLANEYLKNPKDCEVKFFEYFGNEEDLYVKLVEGLGRCILCYFAFHWSRAPDMITQVLSVESENKPKLKDLVNGRRAIMVNRAVRLIAWKDGDSNLLIDTDEIKCLTNVSKLNPGAESIYELYQDPSQLEEPGSVWKQIACNPSRTHTRSFGAQSFHSKNRKFQQW</sequence>
<reference evidence="1" key="1">
    <citation type="submission" date="2019-09" db="EMBL/GenBank/DDBJ databases">
        <title>Draft genome information of white flower Hibiscus syriacus.</title>
        <authorList>
            <person name="Kim Y.-M."/>
        </authorList>
    </citation>
    <scope>NUCLEOTIDE SEQUENCE [LARGE SCALE GENOMIC DNA]</scope>
    <source>
        <strain evidence="1">YM2019G1</strain>
    </source>
</reference>
<accession>A0A6A2ZW32</accession>
<keyword evidence="2" id="KW-1185">Reference proteome</keyword>
<dbReference type="Proteomes" id="UP000436088">
    <property type="component" value="Unassembled WGS sequence"/>
</dbReference>
<name>A0A6A2ZW32_HIBSY</name>
<organism evidence="1 2">
    <name type="scientific">Hibiscus syriacus</name>
    <name type="common">Rose of Sharon</name>
    <dbReference type="NCBI Taxonomy" id="106335"/>
    <lineage>
        <taxon>Eukaryota</taxon>
        <taxon>Viridiplantae</taxon>
        <taxon>Streptophyta</taxon>
        <taxon>Embryophyta</taxon>
        <taxon>Tracheophyta</taxon>
        <taxon>Spermatophyta</taxon>
        <taxon>Magnoliopsida</taxon>
        <taxon>eudicotyledons</taxon>
        <taxon>Gunneridae</taxon>
        <taxon>Pentapetalae</taxon>
        <taxon>rosids</taxon>
        <taxon>malvids</taxon>
        <taxon>Malvales</taxon>
        <taxon>Malvaceae</taxon>
        <taxon>Malvoideae</taxon>
        <taxon>Hibiscus</taxon>
    </lineage>
</organism>
<dbReference type="PANTHER" id="PTHR31153:SF1">
    <property type="entry name" value="CALMODULIN CALCIUM-DEPENDENT NAD KINASE"/>
    <property type="match status" value="1"/>
</dbReference>